<name>A0A0E9U793_ANGAN</name>
<dbReference type="AlphaFoldDB" id="A0A0E9U793"/>
<organism evidence="1">
    <name type="scientific">Anguilla anguilla</name>
    <name type="common">European freshwater eel</name>
    <name type="synonym">Muraena anguilla</name>
    <dbReference type="NCBI Taxonomy" id="7936"/>
    <lineage>
        <taxon>Eukaryota</taxon>
        <taxon>Metazoa</taxon>
        <taxon>Chordata</taxon>
        <taxon>Craniata</taxon>
        <taxon>Vertebrata</taxon>
        <taxon>Euteleostomi</taxon>
        <taxon>Actinopterygii</taxon>
        <taxon>Neopterygii</taxon>
        <taxon>Teleostei</taxon>
        <taxon>Anguilliformes</taxon>
        <taxon>Anguillidae</taxon>
        <taxon>Anguilla</taxon>
    </lineage>
</organism>
<dbReference type="EMBL" id="GBXM01047542">
    <property type="protein sequence ID" value="JAH61035.1"/>
    <property type="molecule type" value="Transcribed_RNA"/>
</dbReference>
<accession>A0A0E9U793</accession>
<sequence>MYVNDAGVLLPAILCMGSVNAYASNGPDFPDGR</sequence>
<protein>
    <submittedName>
        <fullName evidence="1">Uncharacterized protein</fullName>
    </submittedName>
</protein>
<reference evidence="1" key="2">
    <citation type="journal article" date="2015" name="Fish Shellfish Immunol.">
        <title>Early steps in the European eel (Anguilla anguilla)-Vibrio vulnificus interaction in the gills: Role of the RtxA13 toxin.</title>
        <authorList>
            <person name="Callol A."/>
            <person name="Pajuelo D."/>
            <person name="Ebbesson L."/>
            <person name="Teles M."/>
            <person name="MacKenzie S."/>
            <person name="Amaro C."/>
        </authorList>
    </citation>
    <scope>NUCLEOTIDE SEQUENCE</scope>
</reference>
<proteinExistence type="predicted"/>
<reference evidence="1" key="1">
    <citation type="submission" date="2014-11" db="EMBL/GenBank/DDBJ databases">
        <authorList>
            <person name="Amaro Gonzalez C."/>
        </authorList>
    </citation>
    <scope>NUCLEOTIDE SEQUENCE</scope>
</reference>
<evidence type="ECO:0000313" key="1">
    <source>
        <dbReference type="EMBL" id="JAH61035.1"/>
    </source>
</evidence>